<feature type="binding site" evidence="8">
    <location>
        <position position="131"/>
    </location>
    <ligand>
        <name>Zn(2+)</name>
        <dbReference type="ChEBI" id="CHEBI:29105"/>
    </ligand>
</feature>
<dbReference type="GO" id="GO:0003700">
    <property type="term" value="F:DNA-binding transcription factor activity"/>
    <property type="evidence" value="ECO:0007669"/>
    <property type="project" value="InterPro"/>
</dbReference>
<protein>
    <submittedName>
        <fullName evidence="9 11">Transcriptional regulator</fullName>
    </submittedName>
    <submittedName>
        <fullName evidence="10">Transcriptional repressor</fullName>
    </submittedName>
</protein>
<dbReference type="RefSeq" id="WP_002580904.1">
    <property type="nucleotide sequence ID" value="NZ_AP019716.1"/>
</dbReference>
<sequence length="135" mass="15323">MDQIAAIFKEKKLKLTPQRLAVYNYLMNTTSHPSADAIYTDIHVQYPTMSLATVYKALKTLVDVGLVQEINVGEGNFRYDGNSCSHPHVQCLKCGKVDDFHGFNLDNLNSLAQENTDYKIISNKVYFYGYCKNCQ</sequence>
<evidence type="ECO:0000256" key="2">
    <source>
        <dbReference type="ARBA" id="ARBA00022491"/>
    </source>
</evidence>
<proteinExistence type="inferred from homology"/>
<dbReference type="Proteomes" id="UP000474042">
    <property type="component" value="Unassembled WGS sequence"/>
</dbReference>
<evidence type="ECO:0000313" key="12">
    <source>
        <dbReference type="EMBL" id="QMW91728.1"/>
    </source>
</evidence>
<dbReference type="Pfam" id="PF01475">
    <property type="entry name" value="FUR"/>
    <property type="match status" value="1"/>
</dbReference>
<dbReference type="InterPro" id="IPR036390">
    <property type="entry name" value="WH_DNA-bd_sf"/>
</dbReference>
<dbReference type="SUPFAM" id="SSF46785">
    <property type="entry name" value="Winged helix' DNA-binding domain"/>
    <property type="match status" value="1"/>
</dbReference>
<keyword evidence="5" id="KW-0805">Transcription regulation</keyword>
<dbReference type="OrthoDB" id="8659436at2"/>
<keyword evidence="7" id="KW-0804">Transcription</keyword>
<evidence type="ECO:0000313" key="9">
    <source>
        <dbReference type="EMBL" id="GEQ21005.1"/>
    </source>
</evidence>
<evidence type="ECO:0000313" key="11">
    <source>
        <dbReference type="EMBL" id="PPV15268.1"/>
    </source>
</evidence>
<evidence type="ECO:0000256" key="4">
    <source>
        <dbReference type="ARBA" id="ARBA00022833"/>
    </source>
</evidence>
<evidence type="ECO:0000256" key="6">
    <source>
        <dbReference type="ARBA" id="ARBA00023125"/>
    </source>
</evidence>
<reference evidence="11 13" key="1">
    <citation type="submission" date="2016-01" db="EMBL/GenBank/DDBJ databases">
        <title>Characterization of the Clostridium difficile lineages that are prevalent in Hong Kong and China.</title>
        <authorList>
            <person name="Kwok J.S.-L."/>
            <person name="Lam W.-Y."/>
            <person name="Ip M."/>
            <person name="Chan T.-F."/>
            <person name="Hawkey P.M."/>
            <person name="Tsui S.K.-W."/>
        </authorList>
    </citation>
    <scope>NUCLEOTIDE SEQUENCE [LARGE SCALE GENOMIC DNA]</scope>
    <source>
        <strain evidence="11 13">300064</strain>
    </source>
</reference>
<evidence type="ECO:0000313" key="15">
    <source>
        <dbReference type="Proteomes" id="UP000474042"/>
    </source>
</evidence>
<evidence type="ECO:0000256" key="5">
    <source>
        <dbReference type="ARBA" id="ARBA00023015"/>
    </source>
</evidence>
<keyword evidence="3 8" id="KW-0479">Metal-binding</keyword>
<keyword evidence="6" id="KW-0238">DNA-binding</keyword>
<dbReference type="GO" id="GO:0045892">
    <property type="term" value="P:negative regulation of DNA-templated transcription"/>
    <property type="evidence" value="ECO:0007669"/>
    <property type="project" value="TreeGrafter"/>
</dbReference>
<dbReference type="FunFam" id="1.10.10.10:FF:000051">
    <property type="entry name" value="Fur family transcriptional regulator"/>
    <property type="match status" value="1"/>
</dbReference>
<dbReference type="EMBL" id="BKBC01000015">
    <property type="protein sequence ID" value="GEQ21005.1"/>
    <property type="molecule type" value="Genomic_DNA"/>
</dbReference>
<dbReference type="InterPro" id="IPR043135">
    <property type="entry name" value="Fur_C"/>
</dbReference>
<dbReference type="GO" id="GO:0008270">
    <property type="term" value="F:zinc ion binding"/>
    <property type="evidence" value="ECO:0007669"/>
    <property type="project" value="TreeGrafter"/>
</dbReference>
<feature type="binding site" evidence="8">
    <location>
        <position position="91"/>
    </location>
    <ligand>
        <name>Zn(2+)</name>
        <dbReference type="ChEBI" id="CHEBI:29105"/>
    </ligand>
</feature>
<comment type="cofactor">
    <cofactor evidence="8">
        <name>Zn(2+)</name>
        <dbReference type="ChEBI" id="CHEBI:29105"/>
    </cofactor>
    <text evidence="8">Binds 1 zinc ion per subunit.</text>
</comment>
<dbReference type="PANTHER" id="PTHR33202">
    <property type="entry name" value="ZINC UPTAKE REGULATION PROTEIN"/>
    <property type="match status" value="1"/>
</dbReference>
<evidence type="ECO:0000313" key="14">
    <source>
        <dbReference type="Proteomes" id="UP000321089"/>
    </source>
</evidence>
<dbReference type="Proteomes" id="UP000321089">
    <property type="component" value="Unassembled WGS sequence"/>
</dbReference>
<dbReference type="GO" id="GO:1900376">
    <property type="term" value="P:regulation of secondary metabolite biosynthetic process"/>
    <property type="evidence" value="ECO:0007669"/>
    <property type="project" value="TreeGrafter"/>
</dbReference>
<dbReference type="Gene3D" id="3.30.1490.190">
    <property type="match status" value="1"/>
</dbReference>
<dbReference type="InterPro" id="IPR002481">
    <property type="entry name" value="FUR"/>
</dbReference>
<dbReference type="Proteomes" id="UP000238081">
    <property type="component" value="Unassembled WGS sequence"/>
</dbReference>
<organism evidence="11 13">
    <name type="scientific">Clostridium butyricum</name>
    <dbReference type="NCBI Taxonomy" id="1492"/>
    <lineage>
        <taxon>Bacteria</taxon>
        <taxon>Bacillati</taxon>
        <taxon>Bacillota</taxon>
        <taxon>Clostridia</taxon>
        <taxon>Eubacteriales</taxon>
        <taxon>Clostridiaceae</taxon>
        <taxon>Clostridium</taxon>
    </lineage>
</organism>
<gene>
    <name evidence="9" type="primary">perR</name>
    <name evidence="11" type="ORF">AWN73_12235</name>
    <name evidence="9" type="ORF">CBU02nite_15110</name>
    <name evidence="12" type="ORF">FF104_12355</name>
    <name evidence="10" type="ORF">GND98_005930</name>
</gene>
<keyword evidence="2" id="KW-0678">Repressor</keyword>
<dbReference type="EMBL" id="CP040626">
    <property type="protein sequence ID" value="QMW91728.1"/>
    <property type="molecule type" value="Genomic_DNA"/>
</dbReference>
<accession>A0A0A6PUH6</accession>
<reference evidence="9 14" key="3">
    <citation type="submission" date="2019-07" db="EMBL/GenBank/DDBJ databases">
        <title>Whole genome shotgun sequence of Clostridium butyricum NBRC 3858.</title>
        <authorList>
            <person name="Hosoyama A."/>
            <person name="Uohara A."/>
            <person name="Ohji S."/>
            <person name="Ichikawa N."/>
        </authorList>
    </citation>
    <scope>NUCLEOTIDE SEQUENCE [LARGE SCALE GENOMIC DNA]</scope>
    <source>
        <strain evidence="9 14">NBRC 3858</strain>
    </source>
</reference>
<reference evidence="10 15" key="4">
    <citation type="submission" date="2020-01" db="EMBL/GenBank/DDBJ databases">
        <title>Genome sequence of a 1,3-propanediol producer, Clostridium butyricum S3.</title>
        <authorList>
            <person name="Zhou J."/>
        </authorList>
    </citation>
    <scope>NUCLEOTIDE SEQUENCE [LARGE SCALE GENOMIC DNA]</scope>
    <source>
        <strain evidence="10 15">S3</strain>
    </source>
</reference>
<evidence type="ECO:0000256" key="7">
    <source>
        <dbReference type="ARBA" id="ARBA00023163"/>
    </source>
</evidence>
<dbReference type="EMBL" id="WOFV02000012">
    <property type="protein sequence ID" value="NAS17423.1"/>
    <property type="molecule type" value="Genomic_DNA"/>
</dbReference>
<dbReference type="CDD" id="cd07153">
    <property type="entry name" value="Fur_like"/>
    <property type="match status" value="1"/>
</dbReference>
<keyword evidence="4 8" id="KW-0862">Zinc</keyword>
<evidence type="ECO:0000313" key="16">
    <source>
        <dbReference type="Proteomes" id="UP000515243"/>
    </source>
</evidence>
<evidence type="ECO:0000256" key="3">
    <source>
        <dbReference type="ARBA" id="ARBA00022723"/>
    </source>
</evidence>
<dbReference type="AlphaFoldDB" id="A0A0A6PUH6"/>
<feature type="binding site" evidence="8">
    <location>
        <position position="94"/>
    </location>
    <ligand>
        <name>Zn(2+)</name>
        <dbReference type="ChEBI" id="CHEBI:29105"/>
    </ligand>
</feature>
<dbReference type="InterPro" id="IPR036388">
    <property type="entry name" value="WH-like_DNA-bd_sf"/>
</dbReference>
<name>A0A0A6PUH6_CLOBU</name>
<dbReference type="GeneID" id="92944968"/>
<evidence type="ECO:0000313" key="13">
    <source>
        <dbReference type="Proteomes" id="UP000238081"/>
    </source>
</evidence>
<dbReference type="KEGG" id="cbut:ATN24_13610"/>
<dbReference type="PANTHER" id="PTHR33202:SF8">
    <property type="entry name" value="PEROXIDE-RESPONSIVE REPRESSOR PERR"/>
    <property type="match status" value="1"/>
</dbReference>
<dbReference type="EMBL" id="LRDH01000101">
    <property type="protein sequence ID" value="PPV15268.1"/>
    <property type="molecule type" value="Genomic_DNA"/>
</dbReference>
<dbReference type="Gene3D" id="1.10.10.10">
    <property type="entry name" value="Winged helix-like DNA-binding domain superfamily/Winged helix DNA-binding domain"/>
    <property type="match status" value="1"/>
</dbReference>
<feature type="binding site" evidence="8">
    <location>
        <position position="134"/>
    </location>
    <ligand>
        <name>Zn(2+)</name>
        <dbReference type="ChEBI" id="CHEBI:29105"/>
    </ligand>
</feature>
<dbReference type="GO" id="GO:0000976">
    <property type="term" value="F:transcription cis-regulatory region binding"/>
    <property type="evidence" value="ECO:0007669"/>
    <property type="project" value="TreeGrafter"/>
</dbReference>
<comment type="similarity">
    <text evidence="1">Belongs to the Fur family.</text>
</comment>
<evidence type="ECO:0000256" key="1">
    <source>
        <dbReference type="ARBA" id="ARBA00007957"/>
    </source>
</evidence>
<reference evidence="12 16" key="2">
    <citation type="submission" date="2019-05" db="EMBL/GenBank/DDBJ databases">
        <authorList>
            <person name="Schori C."/>
            <person name="Ahrens C."/>
        </authorList>
    </citation>
    <scope>NUCLEOTIDE SEQUENCE [LARGE SCALE GENOMIC DNA]</scope>
    <source>
        <strain evidence="12 16">DSM 10702</strain>
    </source>
</reference>
<evidence type="ECO:0000313" key="10">
    <source>
        <dbReference type="EMBL" id="NAS17423.1"/>
    </source>
</evidence>
<dbReference type="Proteomes" id="UP000515243">
    <property type="component" value="Chromosome 1"/>
</dbReference>
<evidence type="ECO:0000256" key="8">
    <source>
        <dbReference type="PIRSR" id="PIRSR602481-1"/>
    </source>
</evidence>